<keyword evidence="2" id="KW-0732">Signal</keyword>
<sequence length="114" mass="12513">MITVSLSLLTHSILLLHFVHRCGRGFCVKVRDNDKAVRSRLQGEGSVLVTELGISIPDQGESSELLNDGDKNDYDCCERPQSKPIAISRSSTMDRSHRGSRGNASPNHLSPSPR</sequence>
<evidence type="ECO:0000256" key="1">
    <source>
        <dbReference type="SAM" id="MobiDB-lite"/>
    </source>
</evidence>
<proteinExistence type="predicted"/>
<evidence type="ECO:0000313" key="4">
    <source>
        <dbReference type="Proteomes" id="UP001374584"/>
    </source>
</evidence>
<feature type="signal peptide" evidence="2">
    <location>
        <begin position="1"/>
        <end position="25"/>
    </location>
</feature>
<comment type="caution">
    <text evidence="3">The sequence shown here is derived from an EMBL/GenBank/DDBJ whole genome shotgun (WGS) entry which is preliminary data.</text>
</comment>
<organism evidence="3 4">
    <name type="scientific">Phaseolus coccineus</name>
    <name type="common">Scarlet runner bean</name>
    <name type="synonym">Phaseolus multiflorus</name>
    <dbReference type="NCBI Taxonomy" id="3886"/>
    <lineage>
        <taxon>Eukaryota</taxon>
        <taxon>Viridiplantae</taxon>
        <taxon>Streptophyta</taxon>
        <taxon>Embryophyta</taxon>
        <taxon>Tracheophyta</taxon>
        <taxon>Spermatophyta</taxon>
        <taxon>Magnoliopsida</taxon>
        <taxon>eudicotyledons</taxon>
        <taxon>Gunneridae</taxon>
        <taxon>Pentapetalae</taxon>
        <taxon>rosids</taxon>
        <taxon>fabids</taxon>
        <taxon>Fabales</taxon>
        <taxon>Fabaceae</taxon>
        <taxon>Papilionoideae</taxon>
        <taxon>50 kb inversion clade</taxon>
        <taxon>NPAAA clade</taxon>
        <taxon>indigoferoid/millettioid clade</taxon>
        <taxon>Phaseoleae</taxon>
        <taxon>Phaseolus</taxon>
    </lineage>
</organism>
<dbReference type="Proteomes" id="UP001374584">
    <property type="component" value="Unassembled WGS sequence"/>
</dbReference>
<reference evidence="3 4" key="1">
    <citation type="submission" date="2024-01" db="EMBL/GenBank/DDBJ databases">
        <title>The genomes of 5 underutilized Papilionoideae crops provide insights into root nodulation and disease resistanc.</title>
        <authorList>
            <person name="Jiang F."/>
        </authorList>
    </citation>
    <scope>NUCLEOTIDE SEQUENCE [LARGE SCALE GENOMIC DNA]</scope>
    <source>
        <strain evidence="3">JINMINGXINNONG_FW02</strain>
        <tissue evidence="3">Leaves</tissue>
    </source>
</reference>
<keyword evidence="4" id="KW-1185">Reference proteome</keyword>
<feature type="compositionally biased region" description="Polar residues" evidence="1">
    <location>
        <begin position="102"/>
        <end position="114"/>
    </location>
</feature>
<protein>
    <submittedName>
        <fullName evidence="3">Uncharacterized protein</fullName>
    </submittedName>
</protein>
<feature type="compositionally biased region" description="Basic and acidic residues" evidence="1">
    <location>
        <begin position="68"/>
        <end position="81"/>
    </location>
</feature>
<gene>
    <name evidence="3" type="ORF">VNO80_01023</name>
</gene>
<evidence type="ECO:0000313" key="3">
    <source>
        <dbReference type="EMBL" id="KAK7382236.1"/>
    </source>
</evidence>
<dbReference type="AlphaFoldDB" id="A0AAN9RQP3"/>
<evidence type="ECO:0000256" key="2">
    <source>
        <dbReference type="SAM" id="SignalP"/>
    </source>
</evidence>
<name>A0AAN9RQP3_PHACN</name>
<feature type="region of interest" description="Disordered" evidence="1">
    <location>
        <begin position="59"/>
        <end position="114"/>
    </location>
</feature>
<accession>A0AAN9RQP3</accession>
<dbReference type="EMBL" id="JAYMYR010000001">
    <property type="protein sequence ID" value="KAK7382236.1"/>
    <property type="molecule type" value="Genomic_DNA"/>
</dbReference>
<feature type="chain" id="PRO_5042997869" evidence="2">
    <location>
        <begin position="26"/>
        <end position="114"/>
    </location>
</feature>